<dbReference type="SUPFAM" id="SSF50475">
    <property type="entry name" value="FMN-binding split barrel"/>
    <property type="match status" value="1"/>
</dbReference>
<dbReference type="OrthoDB" id="1846526at2"/>
<evidence type="ECO:0008006" key="3">
    <source>
        <dbReference type="Google" id="ProtNLM"/>
    </source>
</evidence>
<dbReference type="Proteomes" id="UP000308430">
    <property type="component" value="Unassembled WGS sequence"/>
</dbReference>
<dbReference type="InterPro" id="IPR012349">
    <property type="entry name" value="Split_barrel_FMN-bd"/>
</dbReference>
<dbReference type="AlphaFoldDB" id="A0A4S4B1Y9"/>
<comment type="caution">
    <text evidence="1">The sequence shown here is derived from an EMBL/GenBank/DDBJ whole genome shotgun (WGS) entry which is preliminary data.</text>
</comment>
<name>A0A4S4B1Y9_9RHOO</name>
<evidence type="ECO:0000313" key="1">
    <source>
        <dbReference type="EMBL" id="THF66592.1"/>
    </source>
</evidence>
<accession>A0A4S4B1Y9</accession>
<evidence type="ECO:0000313" key="2">
    <source>
        <dbReference type="Proteomes" id="UP000308430"/>
    </source>
</evidence>
<dbReference type="RefSeq" id="WP_136347533.1">
    <property type="nucleotide sequence ID" value="NZ_SSOC01000002.1"/>
</dbReference>
<proteinExistence type="predicted"/>
<keyword evidence="2" id="KW-1185">Reference proteome</keyword>
<organism evidence="1 2">
    <name type="scientific">Pseudothauera nasutitermitis</name>
    <dbReference type="NCBI Taxonomy" id="2565930"/>
    <lineage>
        <taxon>Bacteria</taxon>
        <taxon>Pseudomonadati</taxon>
        <taxon>Pseudomonadota</taxon>
        <taxon>Betaproteobacteria</taxon>
        <taxon>Rhodocyclales</taxon>
        <taxon>Zoogloeaceae</taxon>
        <taxon>Pseudothauera</taxon>
    </lineage>
</organism>
<dbReference type="EMBL" id="SSOC01000002">
    <property type="protein sequence ID" value="THF66592.1"/>
    <property type="molecule type" value="Genomic_DNA"/>
</dbReference>
<gene>
    <name evidence="1" type="ORF">E6C76_07130</name>
</gene>
<protein>
    <recommendedName>
        <fullName evidence="3">Pyridoxamine 5'-phosphate oxidase putative domain-containing protein</fullName>
    </recommendedName>
</protein>
<reference evidence="1 2" key="1">
    <citation type="submission" date="2019-04" db="EMBL/GenBank/DDBJ databases">
        <title>Azoarcus nasutitermitis sp. nov. isolated from termite nest.</title>
        <authorList>
            <person name="Lin S.-Y."/>
            <person name="Hameed A."/>
            <person name="Hsu Y.-H."/>
            <person name="Young C.-C."/>
        </authorList>
    </citation>
    <scope>NUCLEOTIDE SEQUENCE [LARGE SCALE GENOMIC DNA]</scope>
    <source>
        <strain evidence="1 2">CC-YHH838</strain>
    </source>
</reference>
<sequence>MTSAVTSGVAALINDRDTTKVLVTTDASGVPHAAVTDFVQCGEDGRILYFEPLESSVANRNLTASIWFDRQVSIALRTPADERFHIGARPLRALVAGPAFQRHYDAFRARFGDLDLATVWVLQPERVDDQDFEQARRRQAEDRPFFQHLDRIARHASP</sequence>
<dbReference type="Gene3D" id="2.30.110.10">
    <property type="entry name" value="Electron Transport, Fmn-binding Protein, Chain A"/>
    <property type="match status" value="1"/>
</dbReference>